<keyword evidence="7" id="KW-1185">Reference proteome</keyword>
<keyword evidence="4" id="KW-0732">Signal</keyword>
<dbReference type="GO" id="GO:0030313">
    <property type="term" value="C:cell envelope"/>
    <property type="evidence" value="ECO:0007669"/>
    <property type="project" value="UniProtKB-SubCell"/>
</dbReference>
<comment type="similarity">
    <text evidence="2">Belongs to the bacterial solute-binding protein 5 family.</text>
</comment>
<dbReference type="Pfam" id="PF00496">
    <property type="entry name" value="SBP_bac_5"/>
    <property type="match status" value="1"/>
</dbReference>
<name>A0A4Q2ITU6_9SPHN</name>
<dbReference type="InterPro" id="IPR000914">
    <property type="entry name" value="SBP_5_dom"/>
</dbReference>
<dbReference type="RefSeq" id="WP_129342218.1">
    <property type="nucleotide sequence ID" value="NZ_JACIDD010000002.1"/>
</dbReference>
<sequence length="492" mass="52296">MASLPFSHARFPLLIAAAALVLGGCDRRPDDSAVAVSVVGGTARVADPSRIELSPAERVLMGATAQGLVRFDAAGQVEPALAERWIVIDEGQSYIFRLGDARWPDGNRVTASEVVATLKRAVRPAHHKPLAGALRLVDEIIEMTPEVVEIRLRRPQPEFLKLLAQPELAIFQGRKLRGTGPFELGQPVRGAQQLRPIRGLDDEDADTPPSPAEIVELRGDSAARAVLRFTRGDIDLVLGGGVVDWPLLAIAQVAPASIRVDPAVGLFGLAVARRHGFLAETANRAALAGALDRSAIAAGVREEWAPVAALLPAQLDSAAAPAAFPWPATPTEDTVSQARARVAIWVADHPDMAPLRIALPEGSGGNLLWGGIARSLRAIGLPVERVAIDAADADLRLVDKVAPLDSGRWYLDNACVACDPMIRSIIDAAADAPDAETRGRLLADGDAALAADASFVPLALPLRWSLVSPRLRAWTPNPRAWHPLNHLRGDPS</sequence>
<evidence type="ECO:0000256" key="4">
    <source>
        <dbReference type="ARBA" id="ARBA00022729"/>
    </source>
</evidence>
<dbReference type="InterPro" id="IPR039424">
    <property type="entry name" value="SBP_5"/>
</dbReference>
<dbReference type="AlphaFoldDB" id="A0A4Q2ITU6"/>
<dbReference type="GO" id="GO:0015833">
    <property type="term" value="P:peptide transport"/>
    <property type="evidence" value="ECO:0007669"/>
    <property type="project" value="TreeGrafter"/>
</dbReference>
<feature type="domain" description="Solute-binding protein family 5" evidence="5">
    <location>
        <begin position="76"/>
        <end position="316"/>
    </location>
</feature>
<dbReference type="PANTHER" id="PTHR30290">
    <property type="entry name" value="PERIPLASMIC BINDING COMPONENT OF ABC TRANSPORTER"/>
    <property type="match status" value="1"/>
</dbReference>
<comment type="subcellular location">
    <subcellularLocation>
        <location evidence="1">Periplasm</location>
    </subcellularLocation>
</comment>
<dbReference type="PANTHER" id="PTHR30290:SF10">
    <property type="entry name" value="PERIPLASMIC OLIGOPEPTIDE-BINDING PROTEIN-RELATED"/>
    <property type="match status" value="1"/>
</dbReference>
<proteinExistence type="inferred from homology"/>
<keyword evidence="3" id="KW-0813">Transport</keyword>
<dbReference type="Proteomes" id="UP000292347">
    <property type="component" value="Unassembled WGS sequence"/>
</dbReference>
<reference evidence="6 7" key="1">
    <citation type="submission" date="2019-01" db="EMBL/GenBank/DDBJ databases">
        <title>Sphingomonas mucosissima sp. nov. and Sphingomonas desiccabilis sp. nov., from biological soil crusts in the Colorado Plateau, USA.</title>
        <authorList>
            <person name="Zhu D."/>
        </authorList>
    </citation>
    <scope>NUCLEOTIDE SEQUENCE [LARGE SCALE GENOMIC DNA]</scope>
    <source>
        <strain evidence="6 7">CP1D</strain>
    </source>
</reference>
<dbReference type="SUPFAM" id="SSF53850">
    <property type="entry name" value="Periplasmic binding protein-like II"/>
    <property type="match status" value="1"/>
</dbReference>
<dbReference type="Gene3D" id="3.10.105.10">
    <property type="entry name" value="Dipeptide-binding Protein, Domain 3"/>
    <property type="match status" value="1"/>
</dbReference>
<gene>
    <name evidence="6" type="ORF">EO081_12520</name>
</gene>
<evidence type="ECO:0000313" key="6">
    <source>
        <dbReference type="EMBL" id="RXZ32005.1"/>
    </source>
</evidence>
<dbReference type="OrthoDB" id="9803988at2"/>
<dbReference type="Gene3D" id="3.90.76.10">
    <property type="entry name" value="Dipeptide-binding Protein, Domain 1"/>
    <property type="match status" value="1"/>
</dbReference>
<evidence type="ECO:0000259" key="5">
    <source>
        <dbReference type="Pfam" id="PF00496"/>
    </source>
</evidence>
<evidence type="ECO:0000313" key="7">
    <source>
        <dbReference type="Proteomes" id="UP000292347"/>
    </source>
</evidence>
<organism evidence="6 7">
    <name type="scientific">Sphingomonas desiccabilis</name>
    <dbReference type="NCBI Taxonomy" id="429134"/>
    <lineage>
        <taxon>Bacteria</taxon>
        <taxon>Pseudomonadati</taxon>
        <taxon>Pseudomonadota</taxon>
        <taxon>Alphaproteobacteria</taxon>
        <taxon>Sphingomonadales</taxon>
        <taxon>Sphingomonadaceae</taxon>
        <taxon>Sphingomonas</taxon>
    </lineage>
</organism>
<evidence type="ECO:0000256" key="1">
    <source>
        <dbReference type="ARBA" id="ARBA00004418"/>
    </source>
</evidence>
<dbReference type="EMBL" id="SDPT01000002">
    <property type="protein sequence ID" value="RXZ32005.1"/>
    <property type="molecule type" value="Genomic_DNA"/>
</dbReference>
<accession>A0A4Q2ITU6</accession>
<evidence type="ECO:0000256" key="2">
    <source>
        <dbReference type="ARBA" id="ARBA00005695"/>
    </source>
</evidence>
<protein>
    <submittedName>
        <fullName evidence="6">ABC transporter substrate-binding protein</fullName>
    </submittedName>
</protein>
<dbReference type="GO" id="GO:1904680">
    <property type="term" value="F:peptide transmembrane transporter activity"/>
    <property type="evidence" value="ECO:0007669"/>
    <property type="project" value="TreeGrafter"/>
</dbReference>
<comment type="caution">
    <text evidence="6">The sequence shown here is derived from an EMBL/GenBank/DDBJ whole genome shotgun (WGS) entry which is preliminary data.</text>
</comment>
<evidence type="ECO:0000256" key="3">
    <source>
        <dbReference type="ARBA" id="ARBA00022448"/>
    </source>
</evidence>